<evidence type="ECO:0000259" key="2">
    <source>
        <dbReference type="Pfam" id="PF19259"/>
    </source>
</evidence>
<accession>A0A8X8XC00</accession>
<comment type="caution">
    <text evidence="3">The sequence shown here is derived from an EMBL/GenBank/DDBJ whole genome shotgun (WGS) entry which is preliminary data.</text>
</comment>
<dbReference type="Pfam" id="PF19259">
    <property type="entry name" value="Ty3_capsid"/>
    <property type="match status" value="1"/>
</dbReference>
<feature type="domain" description="Ty3 transposon capsid-like protein" evidence="2">
    <location>
        <begin position="82"/>
        <end position="192"/>
    </location>
</feature>
<dbReference type="PANTHER" id="PTHR15503">
    <property type="entry name" value="LDOC1 RELATED"/>
    <property type="match status" value="1"/>
</dbReference>
<feature type="compositionally biased region" description="Basic and acidic residues" evidence="1">
    <location>
        <begin position="217"/>
        <end position="229"/>
    </location>
</feature>
<keyword evidence="4" id="KW-1185">Reference proteome</keyword>
<protein>
    <recommendedName>
        <fullName evidence="2">Ty3 transposon capsid-like protein domain-containing protein</fullName>
    </recommendedName>
</protein>
<dbReference type="InterPro" id="IPR032567">
    <property type="entry name" value="RTL1-rel"/>
</dbReference>
<reference evidence="3" key="1">
    <citation type="submission" date="2018-01" db="EMBL/GenBank/DDBJ databases">
        <authorList>
            <person name="Mao J.F."/>
        </authorList>
    </citation>
    <scope>NUCLEOTIDE SEQUENCE</scope>
    <source>
        <strain evidence="3">Huo1</strain>
        <tissue evidence="3">Leaf</tissue>
    </source>
</reference>
<evidence type="ECO:0000256" key="1">
    <source>
        <dbReference type="SAM" id="MobiDB-lite"/>
    </source>
</evidence>
<evidence type="ECO:0000313" key="4">
    <source>
        <dbReference type="Proteomes" id="UP000298416"/>
    </source>
</evidence>
<feature type="region of interest" description="Disordered" evidence="1">
    <location>
        <begin position="203"/>
        <end position="238"/>
    </location>
</feature>
<dbReference type="InterPro" id="IPR045358">
    <property type="entry name" value="Ty3_capsid"/>
</dbReference>
<name>A0A8X8XC00_SALSN</name>
<dbReference type="PANTHER" id="PTHR15503:SF22">
    <property type="entry name" value="TRANSPOSON TY3-I GAG POLYPROTEIN"/>
    <property type="match status" value="1"/>
</dbReference>
<dbReference type="AlphaFoldDB" id="A0A8X8XC00"/>
<gene>
    <name evidence="3" type="ORF">SASPL_129819</name>
</gene>
<reference evidence="3" key="2">
    <citation type="submission" date="2020-08" db="EMBL/GenBank/DDBJ databases">
        <title>Plant Genome Project.</title>
        <authorList>
            <person name="Zhang R.-G."/>
        </authorList>
    </citation>
    <scope>NUCLEOTIDE SEQUENCE</scope>
    <source>
        <strain evidence="3">Huo1</strain>
        <tissue evidence="3">Leaf</tissue>
    </source>
</reference>
<dbReference type="Proteomes" id="UP000298416">
    <property type="component" value="Unassembled WGS sequence"/>
</dbReference>
<sequence>MMTHKHEQEAFARQQATTNMNIDESLAKLAAANGYQQHRPPDPLTPATRGWAIPPSITTKPKHYNHSFTPLVDRLYLTSFLFDDAAKEWLTYWEDNVESKDWDGFLLAVKKRFDPDLYEDYVGRLALLKQTTSAEAYQTSFEAMLQKVKHVGDETLTSLFIVGLKPSIRHELLTRRPASLQDAFALAQRIAACQLTVHRAASPRPAWSSKTSTAVAKPRDSQPQHRTPREGQPPTDYPIVRVSAAERAERTTKGQCWYCPEPYSRAHVCSKKFYAFIGANDEDDEDDQISPHSDDEGENMAITGAVSSIHILCPKIKPRFIRMKARINGATVSGNQFHIDLFLLQVEGPDVILGVQWLMELGDVIKNYRNLTMQFDWNGQPVFLRGEDAPPRPISCNSMFSLIGNKLDSDLFEIVYISDDGSPAATPLPISPAIDTILCEFG</sequence>
<organism evidence="3">
    <name type="scientific">Salvia splendens</name>
    <name type="common">Scarlet sage</name>
    <dbReference type="NCBI Taxonomy" id="180675"/>
    <lineage>
        <taxon>Eukaryota</taxon>
        <taxon>Viridiplantae</taxon>
        <taxon>Streptophyta</taxon>
        <taxon>Embryophyta</taxon>
        <taxon>Tracheophyta</taxon>
        <taxon>Spermatophyta</taxon>
        <taxon>Magnoliopsida</taxon>
        <taxon>eudicotyledons</taxon>
        <taxon>Gunneridae</taxon>
        <taxon>Pentapetalae</taxon>
        <taxon>asterids</taxon>
        <taxon>lamiids</taxon>
        <taxon>Lamiales</taxon>
        <taxon>Lamiaceae</taxon>
        <taxon>Nepetoideae</taxon>
        <taxon>Mentheae</taxon>
        <taxon>Salviinae</taxon>
        <taxon>Salvia</taxon>
        <taxon>Salvia subgen. Calosphace</taxon>
        <taxon>core Calosphace</taxon>
    </lineage>
</organism>
<proteinExistence type="predicted"/>
<dbReference type="EMBL" id="PNBA02000010">
    <property type="protein sequence ID" value="KAG6411735.1"/>
    <property type="molecule type" value="Genomic_DNA"/>
</dbReference>
<evidence type="ECO:0000313" key="3">
    <source>
        <dbReference type="EMBL" id="KAG6411735.1"/>
    </source>
</evidence>